<name>A0A5M6IQW5_9PROT</name>
<proteinExistence type="predicted"/>
<dbReference type="Proteomes" id="UP000325255">
    <property type="component" value="Unassembled WGS sequence"/>
</dbReference>
<reference evidence="2 3" key="1">
    <citation type="submission" date="2019-09" db="EMBL/GenBank/DDBJ databases">
        <title>Genome sequence of Rhodovastum atsumiense, a diverse member of the Acetobacteraceae family of non-sulfur purple photosynthetic bacteria.</title>
        <authorList>
            <person name="Meyer T."/>
            <person name="Kyndt J."/>
        </authorList>
    </citation>
    <scope>NUCLEOTIDE SEQUENCE [LARGE SCALE GENOMIC DNA]</scope>
    <source>
        <strain evidence="2 3">DSM 21279</strain>
    </source>
</reference>
<accession>A0A5M6IQW5</accession>
<keyword evidence="1" id="KW-0472">Membrane</keyword>
<comment type="caution">
    <text evidence="2">The sequence shown here is derived from an EMBL/GenBank/DDBJ whole genome shotgun (WGS) entry which is preliminary data.</text>
</comment>
<protein>
    <submittedName>
        <fullName evidence="2">Uncharacterized protein</fullName>
    </submittedName>
</protein>
<evidence type="ECO:0000313" key="3">
    <source>
        <dbReference type="Proteomes" id="UP000325255"/>
    </source>
</evidence>
<gene>
    <name evidence="2" type="ORF">F1189_22000</name>
</gene>
<dbReference type="EMBL" id="VWPK01000042">
    <property type="protein sequence ID" value="KAA5609865.1"/>
    <property type="molecule type" value="Genomic_DNA"/>
</dbReference>
<keyword evidence="1" id="KW-1133">Transmembrane helix</keyword>
<evidence type="ECO:0000256" key="1">
    <source>
        <dbReference type="SAM" id="Phobius"/>
    </source>
</evidence>
<organism evidence="2 3">
    <name type="scientific">Rhodovastum atsumiense</name>
    <dbReference type="NCBI Taxonomy" id="504468"/>
    <lineage>
        <taxon>Bacteria</taxon>
        <taxon>Pseudomonadati</taxon>
        <taxon>Pseudomonadota</taxon>
        <taxon>Alphaproteobacteria</taxon>
        <taxon>Acetobacterales</taxon>
        <taxon>Acetobacteraceae</taxon>
        <taxon>Rhodovastum</taxon>
    </lineage>
</organism>
<feature type="transmembrane region" description="Helical" evidence="1">
    <location>
        <begin position="68"/>
        <end position="90"/>
    </location>
</feature>
<keyword evidence="1" id="KW-0812">Transmembrane</keyword>
<feature type="transmembrane region" description="Helical" evidence="1">
    <location>
        <begin position="41"/>
        <end position="62"/>
    </location>
</feature>
<sequence>MDAATHKTRDCRWCLTGFAMDADACRCDHDPPSGRSELRGLLKTVLLAGMMFGGGLLLYGVGSLWLQFLVFCLVIGPLAALACVLADLGIAGERPRRNWDPPARHGG</sequence>
<evidence type="ECO:0000313" key="2">
    <source>
        <dbReference type="EMBL" id="KAA5609865.1"/>
    </source>
</evidence>
<keyword evidence="3" id="KW-1185">Reference proteome</keyword>
<dbReference type="AlphaFoldDB" id="A0A5M6IQW5"/>
<dbReference type="RefSeq" id="WP_150043034.1">
    <property type="nucleotide sequence ID" value="NZ_OW485601.1"/>
</dbReference>